<keyword evidence="2" id="KW-0732">Signal</keyword>
<reference evidence="3 4" key="1">
    <citation type="submission" date="2023-10" db="EMBL/GenBank/DDBJ databases">
        <title>Noviherbaspirillum sp. CPCC 100848 genome assembly.</title>
        <authorList>
            <person name="Li X.Y."/>
            <person name="Fang X.M."/>
        </authorList>
    </citation>
    <scope>NUCLEOTIDE SEQUENCE [LARGE SCALE GENOMIC DNA]</scope>
    <source>
        <strain evidence="3 4">CPCC 100848</strain>
    </source>
</reference>
<evidence type="ECO:0000313" key="4">
    <source>
        <dbReference type="Proteomes" id="UP001352263"/>
    </source>
</evidence>
<dbReference type="PANTHER" id="PTHR42928:SF5">
    <property type="entry name" value="BLR1237 PROTEIN"/>
    <property type="match status" value="1"/>
</dbReference>
<dbReference type="PANTHER" id="PTHR42928">
    <property type="entry name" value="TRICARBOXYLATE-BINDING PROTEIN"/>
    <property type="match status" value="1"/>
</dbReference>
<accession>A0ABU6JCF2</accession>
<organism evidence="3 4">
    <name type="scientific">Noviherbaspirillum album</name>
    <dbReference type="NCBI Taxonomy" id="3080276"/>
    <lineage>
        <taxon>Bacteria</taxon>
        <taxon>Pseudomonadati</taxon>
        <taxon>Pseudomonadota</taxon>
        <taxon>Betaproteobacteria</taxon>
        <taxon>Burkholderiales</taxon>
        <taxon>Oxalobacteraceae</taxon>
        <taxon>Noviherbaspirillum</taxon>
    </lineage>
</organism>
<evidence type="ECO:0000256" key="1">
    <source>
        <dbReference type="ARBA" id="ARBA00006987"/>
    </source>
</evidence>
<proteinExistence type="inferred from homology"/>
<name>A0ABU6JCF2_9BURK</name>
<dbReference type="InterPro" id="IPR005064">
    <property type="entry name" value="BUG"/>
</dbReference>
<dbReference type="Gene3D" id="3.40.190.150">
    <property type="entry name" value="Bordetella uptake gene, domain 1"/>
    <property type="match status" value="1"/>
</dbReference>
<evidence type="ECO:0000313" key="3">
    <source>
        <dbReference type="EMBL" id="MEC4720839.1"/>
    </source>
</evidence>
<comment type="similarity">
    <text evidence="1">Belongs to the UPF0065 (bug) family.</text>
</comment>
<dbReference type="EMBL" id="JAWIIV010000013">
    <property type="protein sequence ID" value="MEC4720839.1"/>
    <property type="molecule type" value="Genomic_DNA"/>
</dbReference>
<dbReference type="SUPFAM" id="SSF53850">
    <property type="entry name" value="Periplasmic binding protein-like II"/>
    <property type="match status" value="1"/>
</dbReference>
<dbReference type="InterPro" id="IPR042100">
    <property type="entry name" value="Bug_dom1"/>
</dbReference>
<comment type="caution">
    <text evidence="3">The sequence shown here is derived from an EMBL/GenBank/DDBJ whole genome shotgun (WGS) entry which is preliminary data.</text>
</comment>
<feature type="chain" id="PRO_5046316130" evidence="2">
    <location>
        <begin position="28"/>
        <end position="327"/>
    </location>
</feature>
<keyword evidence="4" id="KW-1185">Reference proteome</keyword>
<evidence type="ECO:0000256" key="2">
    <source>
        <dbReference type="SAM" id="SignalP"/>
    </source>
</evidence>
<dbReference type="Gene3D" id="3.40.190.10">
    <property type="entry name" value="Periplasmic binding protein-like II"/>
    <property type="match status" value="1"/>
</dbReference>
<gene>
    <name evidence="3" type="ORF">RY831_16865</name>
</gene>
<dbReference type="PIRSF" id="PIRSF017082">
    <property type="entry name" value="YflP"/>
    <property type="match status" value="1"/>
</dbReference>
<protein>
    <submittedName>
        <fullName evidence="3">Tripartite tricarboxylate transporter substrate binding protein</fullName>
    </submittedName>
</protein>
<sequence length="327" mass="34983">MNQNFLRFLVCFLMGTLLLSHAAPAIADTEKPWPLRPITLVVPFPAGGSIDAIGRLLGDRLSKELGQPIIISNRPGTNGSLASDAVARAVPDGYTLILTSIGTHAINPLVNPRVRYDAKRDFTHISMVAQTANVLLASLSFGGKTLEDVVAQDKIKPLNVAITGYGSSNHVAMALFRQTAHLRLNEVVYKGDAVALNDMLNGQVDLMFVNYLAALPHIKANRLRALAVTAAARSELLPDVPTMSEAGFEVAIEAWIGLAAPANLPAPIAERLSSLVRKILLTQDMQERLAAGGASVIPSIPQEATSHIAEEIAKWTKVVRAAQIVSE</sequence>
<dbReference type="Proteomes" id="UP001352263">
    <property type="component" value="Unassembled WGS sequence"/>
</dbReference>
<dbReference type="RefSeq" id="WP_326507551.1">
    <property type="nucleotide sequence ID" value="NZ_JAWIIV010000013.1"/>
</dbReference>
<dbReference type="CDD" id="cd13578">
    <property type="entry name" value="PBP2_Bug27"/>
    <property type="match status" value="1"/>
</dbReference>
<feature type="signal peptide" evidence="2">
    <location>
        <begin position="1"/>
        <end position="27"/>
    </location>
</feature>
<dbReference type="Pfam" id="PF03401">
    <property type="entry name" value="TctC"/>
    <property type="match status" value="1"/>
</dbReference>